<dbReference type="PANTHER" id="PTHR47926">
    <property type="entry name" value="PENTATRICOPEPTIDE REPEAT-CONTAINING PROTEIN"/>
    <property type="match status" value="1"/>
</dbReference>
<proteinExistence type="predicted"/>
<dbReference type="InterPro" id="IPR046960">
    <property type="entry name" value="PPR_At4g14850-like_plant"/>
</dbReference>
<organism evidence="2 3">
    <name type="scientific">Platanthera zijinensis</name>
    <dbReference type="NCBI Taxonomy" id="2320716"/>
    <lineage>
        <taxon>Eukaryota</taxon>
        <taxon>Viridiplantae</taxon>
        <taxon>Streptophyta</taxon>
        <taxon>Embryophyta</taxon>
        <taxon>Tracheophyta</taxon>
        <taxon>Spermatophyta</taxon>
        <taxon>Magnoliopsida</taxon>
        <taxon>Liliopsida</taxon>
        <taxon>Asparagales</taxon>
        <taxon>Orchidaceae</taxon>
        <taxon>Orchidoideae</taxon>
        <taxon>Orchideae</taxon>
        <taxon>Orchidinae</taxon>
        <taxon>Platanthera</taxon>
    </lineage>
</organism>
<gene>
    <name evidence="2" type="primary">PCMP-H38</name>
    <name evidence="2" type="ORF">KSP39_PZI015104</name>
</gene>
<dbReference type="Pfam" id="PF20430">
    <property type="entry name" value="Eplus_motif"/>
    <property type="match status" value="1"/>
</dbReference>
<dbReference type="GO" id="GO:0009451">
    <property type="term" value="P:RNA modification"/>
    <property type="evidence" value="ECO:0007669"/>
    <property type="project" value="InterPro"/>
</dbReference>
<dbReference type="GO" id="GO:0003723">
    <property type="term" value="F:RNA binding"/>
    <property type="evidence" value="ECO:0007669"/>
    <property type="project" value="InterPro"/>
</dbReference>
<dbReference type="Gene3D" id="1.25.40.10">
    <property type="entry name" value="Tetratricopeptide repeat domain"/>
    <property type="match status" value="1"/>
</dbReference>
<dbReference type="Pfam" id="PF20431">
    <property type="entry name" value="E_motif"/>
    <property type="match status" value="1"/>
</dbReference>
<dbReference type="InterPro" id="IPR046848">
    <property type="entry name" value="E_motif"/>
</dbReference>
<dbReference type="PANTHER" id="PTHR47926:SF452">
    <property type="entry name" value="PENTATRICOPEPTIDE REPEAT-CONTAINING PROTEIN"/>
    <property type="match status" value="1"/>
</dbReference>
<keyword evidence="3" id="KW-1185">Reference proteome</keyword>
<dbReference type="Pfam" id="PF01535">
    <property type="entry name" value="PPR"/>
    <property type="match status" value="1"/>
</dbReference>
<keyword evidence="1" id="KW-0677">Repeat</keyword>
<dbReference type="Proteomes" id="UP001418222">
    <property type="component" value="Unassembled WGS sequence"/>
</dbReference>
<dbReference type="EMBL" id="JBBWWQ010000012">
    <property type="protein sequence ID" value="KAK8934895.1"/>
    <property type="molecule type" value="Genomic_DNA"/>
</dbReference>
<dbReference type="AlphaFoldDB" id="A0AAP0G2U5"/>
<evidence type="ECO:0000256" key="1">
    <source>
        <dbReference type="ARBA" id="ARBA00022737"/>
    </source>
</evidence>
<evidence type="ECO:0000313" key="3">
    <source>
        <dbReference type="Proteomes" id="UP001418222"/>
    </source>
</evidence>
<comment type="caution">
    <text evidence="2">The sequence shown here is derived from an EMBL/GenBank/DDBJ whole genome shotgun (WGS) entry which is preliminary data.</text>
</comment>
<dbReference type="InterPro" id="IPR011990">
    <property type="entry name" value="TPR-like_helical_dom_sf"/>
</dbReference>
<accession>A0AAP0G2U5</accession>
<dbReference type="InterPro" id="IPR002885">
    <property type="entry name" value="PPR_rpt"/>
</dbReference>
<dbReference type="FunFam" id="1.25.40.10:FF:000366">
    <property type="entry name" value="Pentatricopeptide (PPR) repeat-containing protein"/>
    <property type="match status" value="1"/>
</dbReference>
<reference evidence="2 3" key="1">
    <citation type="journal article" date="2022" name="Nat. Plants">
        <title>Genomes of leafy and leafless Platanthera orchids illuminate the evolution of mycoheterotrophy.</title>
        <authorList>
            <person name="Li M.H."/>
            <person name="Liu K.W."/>
            <person name="Li Z."/>
            <person name="Lu H.C."/>
            <person name="Ye Q.L."/>
            <person name="Zhang D."/>
            <person name="Wang J.Y."/>
            <person name="Li Y.F."/>
            <person name="Zhong Z.M."/>
            <person name="Liu X."/>
            <person name="Yu X."/>
            <person name="Liu D.K."/>
            <person name="Tu X.D."/>
            <person name="Liu B."/>
            <person name="Hao Y."/>
            <person name="Liao X.Y."/>
            <person name="Jiang Y.T."/>
            <person name="Sun W.H."/>
            <person name="Chen J."/>
            <person name="Chen Y.Q."/>
            <person name="Ai Y."/>
            <person name="Zhai J.W."/>
            <person name="Wu S.S."/>
            <person name="Zhou Z."/>
            <person name="Hsiao Y.Y."/>
            <person name="Wu W.L."/>
            <person name="Chen Y.Y."/>
            <person name="Lin Y.F."/>
            <person name="Hsu J.L."/>
            <person name="Li C.Y."/>
            <person name="Wang Z.W."/>
            <person name="Zhao X."/>
            <person name="Zhong W.Y."/>
            <person name="Ma X.K."/>
            <person name="Ma L."/>
            <person name="Huang J."/>
            <person name="Chen G.Z."/>
            <person name="Huang M.Z."/>
            <person name="Huang L."/>
            <person name="Peng D.H."/>
            <person name="Luo Y.B."/>
            <person name="Zou S.Q."/>
            <person name="Chen S.P."/>
            <person name="Lan S."/>
            <person name="Tsai W.C."/>
            <person name="Van de Peer Y."/>
            <person name="Liu Z.J."/>
        </authorList>
    </citation>
    <scope>NUCLEOTIDE SEQUENCE [LARGE SCALE GENOMIC DNA]</scope>
    <source>
        <strain evidence="2">Lor287</strain>
    </source>
</reference>
<sequence>MLTVYRLNPRMEHYGCLVDMLGRAGFLEEAEELVKGMPMRPDDVIFKSLLAACRIHGRTEIGLRAAKQLLELDPSAGDCCVLLSNFYASLEDWHAVAEVRIKMKKLDIKKTPGCSWIAVDGKIHEFFVEDDSHPRTREIYMVLEEMAGKLQEEAWNATFGDEEP</sequence>
<dbReference type="InterPro" id="IPR046849">
    <property type="entry name" value="E2_motif"/>
</dbReference>
<name>A0AAP0G2U5_9ASPA</name>
<evidence type="ECO:0000313" key="2">
    <source>
        <dbReference type="EMBL" id="KAK8934895.1"/>
    </source>
</evidence>
<protein>
    <submittedName>
        <fullName evidence="2">Pentatricopeptide repeat-containing protein</fullName>
    </submittedName>
</protein>